<name>A0A2A6CJ43_PRIPA</name>
<dbReference type="Pfam" id="PF13855">
    <property type="entry name" value="LRR_8"/>
    <property type="match status" value="9"/>
</dbReference>
<dbReference type="OrthoDB" id="10022853at2759"/>
<dbReference type="AlphaFoldDB" id="A0A2A6CJ43"/>
<dbReference type="SMART" id="SM00369">
    <property type="entry name" value="LRR_TYP"/>
    <property type="match status" value="27"/>
</dbReference>
<dbReference type="PANTHER" id="PTHR24366:SF96">
    <property type="entry name" value="LEUCINE RICH REPEAT CONTAINING 53"/>
    <property type="match status" value="1"/>
</dbReference>
<organism evidence="1 2">
    <name type="scientific">Pristionchus pacificus</name>
    <name type="common">Parasitic nematode worm</name>
    <dbReference type="NCBI Taxonomy" id="54126"/>
    <lineage>
        <taxon>Eukaryota</taxon>
        <taxon>Metazoa</taxon>
        <taxon>Ecdysozoa</taxon>
        <taxon>Nematoda</taxon>
        <taxon>Chromadorea</taxon>
        <taxon>Rhabditida</taxon>
        <taxon>Rhabditina</taxon>
        <taxon>Diplogasteromorpha</taxon>
        <taxon>Diplogasteroidea</taxon>
        <taxon>Neodiplogasteridae</taxon>
        <taxon>Pristionchus</taxon>
    </lineage>
</organism>
<dbReference type="PRINTS" id="PR00019">
    <property type="entry name" value="LEURICHRPT"/>
</dbReference>
<dbReference type="SMART" id="SM00364">
    <property type="entry name" value="LRR_BAC"/>
    <property type="match status" value="9"/>
</dbReference>
<gene>
    <name evidence="1" type="primary">WBGene00278287</name>
</gene>
<dbReference type="EnsemblMetazoa" id="PPA39918.1">
    <property type="protein sequence ID" value="PPA39918.1"/>
    <property type="gene ID" value="WBGene00278287"/>
</dbReference>
<dbReference type="InterPro" id="IPR003591">
    <property type="entry name" value="Leu-rich_rpt_typical-subtyp"/>
</dbReference>
<dbReference type="Proteomes" id="UP000005239">
    <property type="component" value="Unassembled WGS sequence"/>
</dbReference>
<dbReference type="Gene3D" id="3.80.10.10">
    <property type="entry name" value="Ribonuclease Inhibitor"/>
    <property type="match status" value="10"/>
</dbReference>
<accession>A0A2A6CJ43</accession>
<protein>
    <submittedName>
        <fullName evidence="1">Lron-15</fullName>
    </submittedName>
</protein>
<dbReference type="PANTHER" id="PTHR24366">
    <property type="entry name" value="IG(IMMUNOGLOBULIN) AND LRR(LEUCINE RICH REPEAT) DOMAINS"/>
    <property type="match status" value="1"/>
</dbReference>
<proteinExistence type="predicted"/>
<dbReference type="SUPFAM" id="SSF52058">
    <property type="entry name" value="L domain-like"/>
    <property type="match status" value="4"/>
</dbReference>
<reference evidence="2" key="1">
    <citation type="journal article" date="2008" name="Nat. Genet.">
        <title>The Pristionchus pacificus genome provides a unique perspective on nematode lifestyle and parasitism.</title>
        <authorList>
            <person name="Dieterich C."/>
            <person name="Clifton S.W."/>
            <person name="Schuster L.N."/>
            <person name="Chinwalla A."/>
            <person name="Delehaunty K."/>
            <person name="Dinkelacker I."/>
            <person name="Fulton L."/>
            <person name="Fulton R."/>
            <person name="Godfrey J."/>
            <person name="Minx P."/>
            <person name="Mitreva M."/>
            <person name="Roeseler W."/>
            <person name="Tian H."/>
            <person name="Witte H."/>
            <person name="Yang S.P."/>
            <person name="Wilson R.K."/>
            <person name="Sommer R.J."/>
        </authorList>
    </citation>
    <scope>NUCLEOTIDE SEQUENCE [LARGE SCALE GENOMIC DNA]</scope>
    <source>
        <strain evidence="2">PS312</strain>
    </source>
</reference>
<accession>A0A8R1USS1</accession>
<dbReference type="InterPro" id="IPR032675">
    <property type="entry name" value="LRR_dom_sf"/>
</dbReference>
<reference evidence="1" key="2">
    <citation type="submission" date="2022-06" db="UniProtKB">
        <authorList>
            <consortium name="EnsemblMetazoa"/>
        </authorList>
    </citation>
    <scope>IDENTIFICATION</scope>
    <source>
        <strain evidence="1">PS312</strain>
    </source>
</reference>
<dbReference type="FunFam" id="3.80.10.10:FF:001164">
    <property type="entry name" value="GH01279p"/>
    <property type="match status" value="1"/>
</dbReference>
<sequence>MISLLSPLLLLFLPSSLPFLIHSSPCRVGDGSSSLSSCSCLPDDHSIVIECDGVRLGPLPPLPPNTPITFKLHRENIRTLPADSFGTAEIISLDISNNRLRSISANTFRGLEDSLRTLRLSSNNLTELPTWSFGLLTQLETLDVSSNRIRLIRNKAFDETTLSSLRFVYLDHNEIEVIPTQILRNLRCLVLSLSSNRIISLEKLSLPSTLTIIDLTDNLLSEIPYLALAEQPDLREINLEGNRIFKTDFNPEIMISTELKMILRNNRISYLNEDSFRSFRKFTTLDLSYNEIDAVSPHIFATVSSVKELNLAHNRITSLGRGTFENIGKALKTLNLAWNEMHTVPEALADLRVLQILKLDGNKMSKLDVGPLNGLKESLVELSVSFNHFSSIPSDLLQSLSSLKILDLSKNRIESVAANWRIGNLQKVPHSLLLHLLPSLQLYLAANGLTSLSSPPFFAHSPALSHLDLSFNQIHTLSPIAFTTLLALDTVFLQHNLLKVIPRESLIAQTSLHTLVLDSNMIESLPTQSTAPWPRLARLSINSNRISSIDERAFSSSFTLKYLDLSKNRISTLKSHTFELLRLTTLLISKNELSHLHPMSIAHITDMRRLDLSHNKLRILPTRFIFNVTSIDRFLINNNNLEHLENDALYEVRRIGRFDVSHNRLKIFSCSIFTSLPRVDELDLSHNSLSSLELSCLKSSLHHLTLSHNQLQTLEEDLLEGAHSLSSLSLSHNQLLSIHASAFSSVPSLSSIDLSHNHLRLIRKGTFSRQRSISLLDLSHNALVSLHPEVLGLNNVYELRMAGNQLVSIPVEGIRSVSSSLESLDFSDNYITSVDAIQFGSLSNLRRLVLAGNRINSLEEDAFLSLPRLEHLDLSRNPFSSWHPNSFKGLSDGILSISLSSTGLFSLPKFDAPDVDSLDFSSNAIREIESSQLDSLPRLRSLNLSSNSLSILHDRIFTNLSSLEILDLSSNPLHSFTDIHLLELIRLKSLFLNDLSSLLTLPNPRNFAQLTSLKTLEMTGIPLGVTNYNISSLLSSLPPLVRLAIQINSPFLIDQLSTADLRSLRSLSITGQQLKEVHPSPALIPSSLIIQIDTGAFRRLRGFDFDLSITRTNITSFQPEIFDTLTAIQRISLNLDNNLISLFNPFTYTPSPLLNRPATILHSISLKGNPIVCDCRMDWLMDWPLSGDPCLQRIHHNSRKEGEVCNSSNSAPLFLSLLFVLIQYLFH</sequence>
<keyword evidence="2" id="KW-1185">Reference proteome</keyword>
<evidence type="ECO:0000313" key="1">
    <source>
        <dbReference type="EnsemblMetazoa" id="PPA39918.1"/>
    </source>
</evidence>
<dbReference type="PROSITE" id="PS51450">
    <property type="entry name" value="LRR"/>
    <property type="match status" value="9"/>
</dbReference>
<dbReference type="InterPro" id="IPR001611">
    <property type="entry name" value="Leu-rich_rpt"/>
</dbReference>
<evidence type="ECO:0000313" key="2">
    <source>
        <dbReference type="Proteomes" id="UP000005239"/>
    </source>
</evidence>
<dbReference type="SMART" id="SM00365">
    <property type="entry name" value="LRR_SD22"/>
    <property type="match status" value="10"/>
</dbReference>